<feature type="domain" description="RZ-type" evidence="8">
    <location>
        <begin position="966"/>
        <end position="1046"/>
    </location>
</feature>
<dbReference type="PANTHER" id="PTHR10887">
    <property type="entry name" value="DNA2/NAM7 HELICASE FAMILY"/>
    <property type="match status" value="1"/>
</dbReference>
<dbReference type="GO" id="GO:0002376">
    <property type="term" value="P:immune system process"/>
    <property type="evidence" value="ECO:0007669"/>
    <property type="project" value="UniProtKB-KW"/>
</dbReference>
<dbReference type="GO" id="GO:0031380">
    <property type="term" value="C:nuclear RNA-directed RNA polymerase complex"/>
    <property type="evidence" value="ECO:0007669"/>
    <property type="project" value="TreeGrafter"/>
</dbReference>
<protein>
    <submittedName>
        <fullName evidence="9">NF-X1 finger and helicase domain protein</fullName>
    </submittedName>
</protein>
<dbReference type="PANTHER" id="PTHR10887:SF341">
    <property type="entry name" value="NFX1-TYPE ZINC FINGER-CONTAINING PROTEIN 1"/>
    <property type="match status" value="1"/>
</dbReference>
<keyword evidence="2" id="KW-0963">Cytoplasm</keyword>
<dbReference type="GO" id="GO:0031048">
    <property type="term" value="P:regulatory ncRNA-mediated heterochromatin formation"/>
    <property type="evidence" value="ECO:0007669"/>
    <property type="project" value="TreeGrafter"/>
</dbReference>
<dbReference type="GO" id="GO:0008270">
    <property type="term" value="F:zinc ion binding"/>
    <property type="evidence" value="ECO:0007669"/>
    <property type="project" value="UniProtKB-KW"/>
</dbReference>
<evidence type="ECO:0000256" key="7">
    <source>
        <dbReference type="ARBA" id="ARBA00022859"/>
    </source>
</evidence>
<keyword evidence="7" id="KW-0391">Immunity</keyword>
<organism evidence="9 10">
    <name type="scientific">Thraustotheca clavata</name>
    <dbReference type="NCBI Taxonomy" id="74557"/>
    <lineage>
        <taxon>Eukaryota</taxon>
        <taxon>Sar</taxon>
        <taxon>Stramenopiles</taxon>
        <taxon>Oomycota</taxon>
        <taxon>Saprolegniomycetes</taxon>
        <taxon>Saprolegniales</taxon>
        <taxon>Achlyaceae</taxon>
        <taxon>Thraustotheca</taxon>
    </lineage>
</organism>
<dbReference type="SUPFAM" id="SSF52540">
    <property type="entry name" value="P-loop containing nucleoside triphosphate hydrolases"/>
    <property type="match status" value="1"/>
</dbReference>
<keyword evidence="9" id="KW-0347">Helicase</keyword>
<gene>
    <name evidence="9" type="ORF">THRCLA_09809</name>
</gene>
<sequence length="1046" mass="117752">MNELQTASEKRIMQNAKIVGMTTTGCAMHQELVRCLAPKVVLIEEAGEVLEAHLLSCLTSATQHVIQIGDHMQLRPLVNEFPLSFHSNRGHDLDISMFERLVGTTNSTFALKVWIIHNDYVGKLVTLDTQRRMSPDICDLIRYTLYPSLEDGPNVLNYPSIKGFEHSLWFFDHNFRECGDDVSHQNHEEAQLTVDLAHHALLNGTGDIVILTPYLGQLKLLRGRLEAKHVRLVLEEKDIEALRELDSDEEENLEPEFEPSVDSRTLKQCLRLSTVDNFQGNEADFVLISTVRSNEQGSTGFLKVFNRVNVMLSRARHGMVILGSSSTLRQCRRAEMFQSVLDILEDKELIGNYINLKCQRHGTISQITNSKDVQTYVPYGGCQLPCNVRLSCGHVCAKLCHPDDARHKTNVCLEPCMRDIAACGHLCTLKCCDTCKCMEILPIYRLVCGHQVVNIRCSETHDKLNKIPCKTKVLVQIPLCKHQVEVKCQDAIELATARRTMNTNKLNEFSQKCTVVCNQLLSCGHPCASPCSSCFGKPGHFGVCKHPCERTLPCGHSCRAFCHPADQCPPCDRLCATECAHSSCPGLCKAPCNSCSEPCTWSCSHSKTTCPLPCGSPCIRLPCDERCEKTLSCGHQCPGLCGEICLGPKYCSSCGDENVLSQVVDLIMHTTLRDHDPNESPLVMWPCGHCFTIESMDGYLNLSDYFIQNRLTGQWADFRPLTLQDMESQRKSCPLCRFPLFKVHRYSRILNFHSLYENELKYLKEAIAIVEESKNKRTAFQESMALRRLDKWQRDMLKQSTAPAPSLEMATKERHYFEKAKMDDLNLHRYRNKMQSKAQTMLLMEALEVSLLVVRSMSDKLPESDKPEAKRMRLTEKISEAEVLAANGLELCISLSSWRSAIDFKLLHMKLLLLVLQGGHYDLQTKELHSKLKVALNDIRNMKMCTQELSSQAQEIYDKAVKMGKLTKAEKDAIFQAFAGGYGQVNDGFGGFGGHWYQCPNGHPYVITECGGAMQTYHCFECGAEIGGSDHRLLSSNQSAQTYFQS</sequence>
<evidence type="ECO:0000259" key="8">
    <source>
        <dbReference type="PROSITE" id="PS51981"/>
    </source>
</evidence>
<dbReference type="InterPro" id="IPR041677">
    <property type="entry name" value="DNA2/NAM7_AAA_11"/>
</dbReference>
<reference evidence="9 10" key="1">
    <citation type="journal article" date="2014" name="Genome Biol. Evol.">
        <title>The secreted proteins of Achlya hypogyna and Thraustotheca clavata identify the ancestral oomycete secretome and reveal gene acquisitions by horizontal gene transfer.</title>
        <authorList>
            <person name="Misner I."/>
            <person name="Blouin N."/>
            <person name="Leonard G."/>
            <person name="Richards T.A."/>
            <person name="Lane C.E."/>
        </authorList>
    </citation>
    <scope>NUCLEOTIDE SEQUENCE [LARGE SCALE GENOMIC DNA]</scope>
    <source>
        <strain evidence="9 10">ATCC 34112</strain>
    </source>
</reference>
<comment type="subcellular location">
    <subcellularLocation>
        <location evidence="1">Cytoplasm</location>
    </subcellularLocation>
</comment>
<keyword evidence="9" id="KW-0378">Hydrolase</keyword>
<dbReference type="InterPro" id="IPR047187">
    <property type="entry name" value="SF1_C_Upf1"/>
</dbReference>
<dbReference type="InterPro" id="IPR045055">
    <property type="entry name" value="DNA2/NAM7-like"/>
</dbReference>
<dbReference type="InterPro" id="IPR046439">
    <property type="entry name" value="ZF_RZ_dom"/>
</dbReference>
<keyword evidence="3" id="KW-0479">Metal-binding</keyword>
<dbReference type="CDD" id="cd06008">
    <property type="entry name" value="NF-X1-zinc-finger"/>
    <property type="match status" value="1"/>
</dbReference>
<evidence type="ECO:0000313" key="10">
    <source>
        <dbReference type="Proteomes" id="UP000243217"/>
    </source>
</evidence>
<dbReference type="Gene3D" id="3.40.50.300">
    <property type="entry name" value="P-loop containing nucleotide triphosphate hydrolases"/>
    <property type="match status" value="2"/>
</dbReference>
<evidence type="ECO:0000256" key="4">
    <source>
        <dbReference type="ARBA" id="ARBA00022737"/>
    </source>
</evidence>
<dbReference type="Pfam" id="PF13086">
    <property type="entry name" value="AAA_11"/>
    <property type="match status" value="1"/>
</dbReference>
<evidence type="ECO:0000256" key="6">
    <source>
        <dbReference type="ARBA" id="ARBA00022833"/>
    </source>
</evidence>
<evidence type="ECO:0000256" key="3">
    <source>
        <dbReference type="ARBA" id="ARBA00022723"/>
    </source>
</evidence>
<keyword evidence="10" id="KW-1185">Reference proteome</keyword>
<evidence type="ECO:0000313" key="9">
    <source>
        <dbReference type="EMBL" id="OQR89300.1"/>
    </source>
</evidence>
<dbReference type="OrthoDB" id="2423195at2759"/>
<dbReference type="Pfam" id="PF20173">
    <property type="entry name" value="ZnF_RZ-type"/>
    <property type="match status" value="1"/>
</dbReference>
<evidence type="ECO:0000256" key="1">
    <source>
        <dbReference type="ARBA" id="ARBA00004496"/>
    </source>
</evidence>
<dbReference type="InterPro" id="IPR041679">
    <property type="entry name" value="DNA2/NAM7-like_C"/>
</dbReference>
<dbReference type="PROSITE" id="PS51981">
    <property type="entry name" value="ZF_RZ"/>
    <property type="match status" value="1"/>
</dbReference>
<name>A0A1V9YUQ8_9STRA</name>
<accession>A0A1V9YUQ8</accession>
<dbReference type="EMBL" id="JNBS01002784">
    <property type="protein sequence ID" value="OQR89300.1"/>
    <property type="molecule type" value="Genomic_DNA"/>
</dbReference>
<proteinExistence type="predicted"/>
<dbReference type="Proteomes" id="UP000243217">
    <property type="component" value="Unassembled WGS sequence"/>
</dbReference>
<evidence type="ECO:0000256" key="5">
    <source>
        <dbReference type="ARBA" id="ARBA00022771"/>
    </source>
</evidence>
<dbReference type="InterPro" id="IPR027417">
    <property type="entry name" value="P-loop_NTPase"/>
</dbReference>
<keyword evidence="9" id="KW-0547">Nucleotide-binding</keyword>
<dbReference type="GO" id="GO:0004386">
    <property type="term" value="F:helicase activity"/>
    <property type="evidence" value="ECO:0007669"/>
    <property type="project" value="UniProtKB-KW"/>
</dbReference>
<keyword evidence="4" id="KW-0677">Repeat</keyword>
<dbReference type="SMART" id="SM00438">
    <property type="entry name" value="ZnF_NFX"/>
    <property type="match status" value="2"/>
</dbReference>
<evidence type="ECO:0000256" key="2">
    <source>
        <dbReference type="ARBA" id="ARBA00022490"/>
    </source>
</evidence>
<comment type="caution">
    <text evidence="9">The sequence shown here is derived from an EMBL/GenBank/DDBJ whole genome shotgun (WGS) entry which is preliminary data.</text>
</comment>
<dbReference type="InterPro" id="IPR000967">
    <property type="entry name" value="Znf_NFX1"/>
</dbReference>
<keyword evidence="5" id="KW-0863">Zinc-finger</keyword>
<dbReference type="Pfam" id="PF13087">
    <property type="entry name" value="AAA_12"/>
    <property type="match status" value="1"/>
</dbReference>
<dbReference type="CDD" id="cd18808">
    <property type="entry name" value="SF1_C_Upf1"/>
    <property type="match status" value="1"/>
</dbReference>
<dbReference type="STRING" id="74557.A0A1V9YUQ8"/>
<keyword evidence="6" id="KW-0862">Zinc</keyword>
<keyword evidence="9" id="KW-0067">ATP-binding</keyword>
<dbReference type="AlphaFoldDB" id="A0A1V9YUQ8"/>
<dbReference type="GO" id="GO:0005737">
    <property type="term" value="C:cytoplasm"/>
    <property type="evidence" value="ECO:0007669"/>
    <property type="project" value="UniProtKB-SubCell"/>
</dbReference>